<comment type="subunit">
    <text evidence="5">Forms a complex with TatA.</text>
</comment>
<dbReference type="GO" id="GO:0065002">
    <property type="term" value="P:intracellular protein transmembrane transport"/>
    <property type="evidence" value="ECO:0007669"/>
    <property type="project" value="TreeGrafter"/>
</dbReference>
<dbReference type="EMBL" id="FZMP01000022">
    <property type="protein sequence ID" value="SNQ59389.1"/>
    <property type="molecule type" value="Genomic_DNA"/>
</dbReference>
<comment type="similarity">
    <text evidence="5">Belongs to the TatC family.</text>
</comment>
<sequence length="246" mass="27708">MFINNKEAVNRMNAVPGDEELPLAEHLKEMRSRMIIVAIPVIIITLIAFIFSGSLLQLVWNYSVPVPMTIYSPTELIVTKLTISLVCALFFGIPLIVYETFMFVGKGLYKHEKSFFIKVVPFSFILFSMGAALAYFVVVPLVFKYTVFYSIDIAAPQVSLMKTISTMITLVLGFGIVFQFPLLLIFAIKMDLLKREYLRGKRIIIYSALIAFAFFISPGPEALSGLIVAVVLVVLFEFSLLIARFF</sequence>
<gene>
    <name evidence="5 6" type="primary">tatC</name>
    <name evidence="6" type="ORF">MNV_1180007</name>
</gene>
<comment type="subcellular location">
    <subcellularLocation>
        <location evidence="5">Cell membrane</location>
        <topology evidence="5">Multi-pass membrane protein</topology>
    </subcellularLocation>
    <subcellularLocation>
        <location evidence="1">Membrane</location>
        <topology evidence="1">Multi-pass membrane protein</topology>
    </subcellularLocation>
</comment>
<dbReference type="Proteomes" id="UP000218615">
    <property type="component" value="Unassembled WGS sequence"/>
</dbReference>
<dbReference type="InterPro" id="IPR002033">
    <property type="entry name" value="TatC"/>
</dbReference>
<comment type="function">
    <text evidence="5">Part of the twin-arginine translocation (Tat) system that transports large folded proteins containing a characteristic twin-arginine motif in their signal peptide across membranes.</text>
</comment>
<keyword evidence="5" id="KW-0813">Transport</keyword>
<organism evidence="6 7">
    <name type="scientific">Candidatus Methanoperedens nitratireducens</name>
    <dbReference type="NCBI Taxonomy" id="1392998"/>
    <lineage>
        <taxon>Archaea</taxon>
        <taxon>Methanobacteriati</taxon>
        <taxon>Methanobacteriota</taxon>
        <taxon>Stenosarchaea group</taxon>
        <taxon>Methanomicrobia</taxon>
        <taxon>Methanosarcinales</taxon>
        <taxon>ANME-2 cluster</taxon>
        <taxon>Candidatus Methanoperedentaceae</taxon>
        <taxon>Candidatus Methanoperedens</taxon>
    </lineage>
</organism>
<keyword evidence="5" id="KW-0653">Protein transport</keyword>
<evidence type="ECO:0000313" key="7">
    <source>
        <dbReference type="Proteomes" id="UP000218615"/>
    </source>
</evidence>
<dbReference type="PANTHER" id="PTHR30371:SF0">
    <property type="entry name" value="SEC-INDEPENDENT PROTEIN TRANSLOCASE PROTEIN TATC, CHLOROPLASTIC-RELATED"/>
    <property type="match status" value="1"/>
</dbReference>
<dbReference type="PANTHER" id="PTHR30371">
    <property type="entry name" value="SEC-INDEPENDENT PROTEIN TRANSLOCASE PROTEIN TATC"/>
    <property type="match status" value="1"/>
</dbReference>
<dbReference type="HAMAP" id="MF_00902">
    <property type="entry name" value="TatC"/>
    <property type="match status" value="1"/>
</dbReference>
<dbReference type="GO" id="GO:0009977">
    <property type="term" value="F:proton motive force dependent protein transmembrane transporter activity"/>
    <property type="evidence" value="ECO:0007669"/>
    <property type="project" value="TreeGrafter"/>
</dbReference>
<dbReference type="NCBIfam" id="TIGR00945">
    <property type="entry name" value="tatC"/>
    <property type="match status" value="1"/>
</dbReference>
<evidence type="ECO:0000313" key="6">
    <source>
        <dbReference type="EMBL" id="SNQ59389.1"/>
    </source>
</evidence>
<accession>A0A284VJM3</accession>
<feature type="transmembrane region" description="Helical" evidence="5">
    <location>
        <begin position="35"/>
        <end position="56"/>
    </location>
</feature>
<dbReference type="PRINTS" id="PR01840">
    <property type="entry name" value="TATCFAMILY"/>
</dbReference>
<evidence type="ECO:0000256" key="1">
    <source>
        <dbReference type="ARBA" id="ARBA00004141"/>
    </source>
</evidence>
<keyword evidence="7" id="KW-1185">Reference proteome</keyword>
<dbReference type="GO" id="GO:0043953">
    <property type="term" value="P:protein transport by the Tat complex"/>
    <property type="evidence" value="ECO:0007669"/>
    <property type="project" value="UniProtKB-UniRule"/>
</dbReference>
<evidence type="ECO:0000256" key="3">
    <source>
        <dbReference type="ARBA" id="ARBA00022989"/>
    </source>
</evidence>
<feature type="transmembrane region" description="Helical" evidence="5">
    <location>
        <begin position="200"/>
        <end position="217"/>
    </location>
</feature>
<evidence type="ECO:0000256" key="5">
    <source>
        <dbReference type="HAMAP-Rule" id="MF_00902"/>
    </source>
</evidence>
<keyword evidence="5" id="KW-0811">Translocation</keyword>
<dbReference type="AlphaFoldDB" id="A0A284VJM3"/>
<feature type="transmembrane region" description="Helical" evidence="5">
    <location>
        <begin position="163"/>
        <end position="188"/>
    </location>
</feature>
<evidence type="ECO:0000256" key="4">
    <source>
        <dbReference type="ARBA" id="ARBA00023136"/>
    </source>
</evidence>
<name>A0A284VJM3_9EURY</name>
<proteinExistence type="inferred from homology"/>
<protein>
    <recommendedName>
        <fullName evidence="5">Sec-independent protein translocase protein TatC</fullName>
    </recommendedName>
</protein>
<feature type="transmembrane region" description="Helical" evidence="5">
    <location>
        <begin position="119"/>
        <end position="143"/>
    </location>
</feature>
<keyword evidence="5" id="KW-1003">Cell membrane</keyword>
<feature type="transmembrane region" description="Helical" evidence="5">
    <location>
        <begin position="76"/>
        <end position="98"/>
    </location>
</feature>
<keyword evidence="4 5" id="KW-0472">Membrane</keyword>
<keyword evidence="2 5" id="KW-0812">Transmembrane</keyword>
<keyword evidence="3 5" id="KW-1133">Transmembrane helix</keyword>
<reference evidence="7" key="1">
    <citation type="submission" date="2017-06" db="EMBL/GenBank/DDBJ databases">
        <authorList>
            <person name="Cremers G."/>
        </authorList>
    </citation>
    <scope>NUCLEOTIDE SEQUENCE [LARGE SCALE GENOMIC DNA]</scope>
</reference>
<evidence type="ECO:0000256" key="2">
    <source>
        <dbReference type="ARBA" id="ARBA00022692"/>
    </source>
</evidence>
<feature type="transmembrane region" description="Helical" evidence="5">
    <location>
        <begin position="223"/>
        <end position="243"/>
    </location>
</feature>
<dbReference type="GO" id="GO:0033281">
    <property type="term" value="C:TAT protein transport complex"/>
    <property type="evidence" value="ECO:0007669"/>
    <property type="project" value="UniProtKB-UniRule"/>
</dbReference>
<dbReference type="Pfam" id="PF00902">
    <property type="entry name" value="TatC"/>
    <property type="match status" value="1"/>
</dbReference>